<reference evidence="4 5" key="1">
    <citation type="submission" date="2020-04" db="EMBL/GenBank/DDBJ databases">
        <title>Thalassotalea sp. M1531, isolated from the surface of marine red alga.</title>
        <authorList>
            <person name="Pang L."/>
            <person name="Lu D.-C."/>
        </authorList>
    </citation>
    <scope>NUCLEOTIDE SEQUENCE [LARGE SCALE GENOMIC DNA]</scope>
    <source>
        <strain evidence="4 5">M1531</strain>
    </source>
</reference>
<gene>
    <name evidence="4" type="ORF">HII17_16790</name>
</gene>
<evidence type="ECO:0000313" key="5">
    <source>
        <dbReference type="Proteomes" id="UP000568664"/>
    </source>
</evidence>
<dbReference type="EMBL" id="JABBXH010000007">
    <property type="protein sequence ID" value="NMP33212.1"/>
    <property type="molecule type" value="Genomic_DNA"/>
</dbReference>
<dbReference type="Pfam" id="PF12849">
    <property type="entry name" value="PBP_like_2"/>
    <property type="match status" value="1"/>
</dbReference>
<evidence type="ECO:0000259" key="3">
    <source>
        <dbReference type="Pfam" id="PF12849"/>
    </source>
</evidence>
<protein>
    <recommendedName>
        <fullName evidence="3">PBP domain-containing protein</fullName>
    </recommendedName>
</protein>
<feature type="chain" id="PRO_5030687906" description="PBP domain-containing protein" evidence="2">
    <location>
        <begin position="20"/>
        <end position="289"/>
    </location>
</feature>
<proteinExistence type="predicted"/>
<evidence type="ECO:0000313" key="4">
    <source>
        <dbReference type="EMBL" id="NMP33212.1"/>
    </source>
</evidence>
<evidence type="ECO:0000256" key="2">
    <source>
        <dbReference type="SAM" id="SignalP"/>
    </source>
</evidence>
<keyword evidence="1 2" id="KW-0732">Signal</keyword>
<dbReference type="InterPro" id="IPR050811">
    <property type="entry name" value="Phosphate_ABC_transporter"/>
</dbReference>
<dbReference type="SUPFAM" id="SSF53850">
    <property type="entry name" value="Periplasmic binding protein-like II"/>
    <property type="match status" value="1"/>
</dbReference>
<keyword evidence="5" id="KW-1185">Reference proteome</keyword>
<dbReference type="AlphaFoldDB" id="A0A7Y0Q8S3"/>
<dbReference type="InterPro" id="IPR024370">
    <property type="entry name" value="PBP_domain"/>
</dbReference>
<organism evidence="4 5">
    <name type="scientific">Thalassotalea algicola</name>
    <dbReference type="NCBI Taxonomy" id="2716224"/>
    <lineage>
        <taxon>Bacteria</taxon>
        <taxon>Pseudomonadati</taxon>
        <taxon>Pseudomonadota</taxon>
        <taxon>Gammaproteobacteria</taxon>
        <taxon>Alteromonadales</taxon>
        <taxon>Colwelliaceae</taxon>
        <taxon>Thalassotalea</taxon>
    </lineage>
</organism>
<name>A0A7Y0Q8S3_9GAMM</name>
<dbReference type="PANTHER" id="PTHR30570:SF1">
    <property type="entry name" value="PHOSPHATE-BINDING PROTEIN PSTS"/>
    <property type="match status" value="1"/>
</dbReference>
<sequence>MKSLYALLLILLVHTPAIANEKENNTLFIVGSTSIGKLVEVTQAPFLAQSGIKLLVRPIGSDKGVVSIAEGVSDLGIVSRYLTPKEVNKWPELSQITFGQDAIVFLANKASELTNLSSTQVVNMYTNQRQGDISLFSKGKRHGTHQSFLDFFELESMPAPLNNNKLVFKKRGINQLYGQVKAKMYNKINQAVANISRTPNSKTFESLGAFKIYSQTGNVDNVKVLSLDGQLPIINDKLNPKYQFKRPLNIIIASRVSVNAQQYINYLLSDSGQSLLKKHYFLPLKLTTD</sequence>
<feature type="signal peptide" evidence="2">
    <location>
        <begin position="1"/>
        <end position="19"/>
    </location>
</feature>
<comment type="caution">
    <text evidence="4">The sequence shown here is derived from an EMBL/GenBank/DDBJ whole genome shotgun (WGS) entry which is preliminary data.</text>
</comment>
<dbReference type="PANTHER" id="PTHR30570">
    <property type="entry name" value="PERIPLASMIC PHOSPHATE BINDING COMPONENT OF PHOSPHATE ABC TRANSPORTER"/>
    <property type="match status" value="1"/>
</dbReference>
<evidence type="ECO:0000256" key="1">
    <source>
        <dbReference type="ARBA" id="ARBA00022729"/>
    </source>
</evidence>
<dbReference type="RefSeq" id="WP_169076535.1">
    <property type="nucleotide sequence ID" value="NZ_JABBXH010000007.1"/>
</dbReference>
<dbReference type="Gene3D" id="3.40.190.10">
    <property type="entry name" value="Periplasmic binding protein-like II"/>
    <property type="match status" value="2"/>
</dbReference>
<dbReference type="Proteomes" id="UP000568664">
    <property type="component" value="Unassembled WGS sequence"/>
</dbReference>
<feature type="domain" description="PBP" evidence="3">
    <location>
        <begin position="24"/>
        <end position="270"/>
    </location>
</feature>
<accession>A0A7Y0Q8S3</accession>